<proteinExistence type="predicted"/>
<protein>
    <submittedName>
        <fullName evidence="1">Uncharacterized protein</fullName>
    </submittedName>
</protein>
<keyword evidence="2" id="KW-1185">Reference proteome</keyword>
<dbReference type="HOGENOM" id="CLU_2134462_0_0_1"/>
<organism evidence="1 2">
    <name type="scientific">Piloderma croceum (strain F 1598)</name>
    <dbReference type="NCBI Taxonomy" id="765440"/>
    <lineage>
        <taxon>Eukaryota</taxon>
        <taxon>Fungi</taxon>
        <taxon>Dikarya</taxon>
        <taxon>Basidiomycota</taxon>
        <taxon>Agaricomycotina</taxon>
        <taxon>Agaricomycetes</taxon>
        <taxon>Agaricomycetidae</taxon>
        <taxon>Atheliales</taxon>
        <taxon>Atheliaceae</taxon>
        <taxon>Piloderma</taxon>
    </lineage>
</organism>
<dbReference type="Proteomes" id="UP000054166">
    <property type="component" value="Unassembled WGS sequence"/>
</dbReference>
<name>A0A0C3BEF9_PILCF</name>
<dbReference type="EMBL" id="KN832987">
    <property type="protein sequence ID" value="KIM84693.1"/>
    <property type="molecule type" value="Genomic_DNA"/>
</dbReference>
<dbReference type="InParanoid" id="A0A0C3BEF9"/>
<dbReference type="AlphaFoldDB" id="A0A0C3BEF9"/>
<evidence type="ECO:0000313" key="1">
    <source>
        <dbReference type="EMBL" id="KIM84693.1"/>
    </source>
</evidence>
<gene>
    <name evidence="1" type="ORF">PILCRDRAFT_393233</name>
</gene>
<evidence type="ECO:0000313" key="2">
    <source>
        <dbReference type="Proteomes" id="UP000054166"/>
    </source>
</evidence>
<sequence length="113" mass="12725">MQRLYSCLTYVQMPPIYQTLQGQPRLSQQLAPLQDRMIGRNLAQDCRHCIRWTGRAALTISVLGILGWGGDSCSDNAISTGSRISGSRKRNKTEDIYRIPTNLGFLPPPKIYE</sequence>
<reference evidence="1 2" key="1">
    <citation type="submission" date="2014-04" db="EMBL/GenBank/DDBJ databases">
        <authorList>
            <consortium name="DOE Joint Genome Institute"/>
            <person name="Kuo A."/>
            <person name="Tarkka M."/>
            <person name="Buscot F."/>
            <person name="Kohler A."/>
            <person name="Nagy L.G."/>
            <person name="Floudas D."/>
            <person name="Copeland A."/>
            <person name="Barry K.W."/>
            <person name="Cichocki N."/>
            <person name="Veneault-Fourrey C."/>
            <person name="LaButti K."/>
            <person name="Lindquist E.A."/>
            <person name="Lipzen A."/>
            <person name="Lundell T."/>
            <person name="Morin E."/>
            <person name="Murat C."/>
            <person name="Sun H."/>
            <person name="Tunlid A."/>
            <person name="Henrissat B."/>
            <person name="Grigoriev I.V."/>
            <person name="Hibbett D.S."/>
            <person name="Martin F."/>
            <person name="Nordberg H.P."/>
            <person name="Cantor M.N."/>
            <person name="Hua S.X."/>
        </authorList>
    </citation>
    <scope>NUCLEOTIDE SEQUENCE [LARGE SCALE GENOMIC DNA]</scope>
    <source>
        <strain evidence="1 2">F 1598</strain>
    </source>
</reference>
<accession>A0A0C3BEF9</accession>
<reference evidence="2" key="2">
    <citation type="submission" date="2015-01" db="EMBL/GenBank/DDBJ databases">
        <title>Evolutionary Origins and Diversification of the Mycorrhizal Mutualists.</title>
        <authorList>
            <consortium name="DOE Joint Genome Institute"/>
            <consortium name="Mycorrhizal Genomics Consortium"/>
            <person name="Kohler A."/>
            <person name="Kuo A."/>
            <person name="Nagy L.G."/>
            <person name="Floudas D."/>
            <person name="Copeland A."/>
            <person name="Barry K.W."/>
            <person name="Cichocki N."/>
            <person name="Veneault-Fourrey C."/>
            <person name="LaButti K."/>
            <person name="Lindquist E.A."/>
            <person name="Lipzen A."/>
            <person name="Lundell T."/>
            <person name="Morin E."/>
            <person name="Murat C."/>
            <person name="Riley R."/>
            <person name="Ohm R."/>
            <person name="Sun H."/>
            <person name="Tunlid A."/>
            <person name="Henrissat B."/>
            <person name="Grigoriev I.V."/>
            <person name="Hibbett D.S."/>
            <person name="Martin F."/>
        </authorList>
    </citation>
    <scope>NUCLEOTIDE SEQUENCE [LARGE SCALE GENOMIC DNA]</scope>
    <source>
        <strain evidence="2">F 1598</strain>
    </source>
</reference>